<dbReference type="InterPro" id="IPR051604">
    <property type="entry name" value="Ergot_Alk_Oxidoreductase"/>
</dbReference>
<dbReference type="EMBL" id="QEAN01000166">
    <property type="protein sequence ID" value="TPX44766.1"/>
    <property type="molecule type" value="Genomic_DNA"/>
</dbReference>
<evidence type="ECO:0000313" key="3">
    <source>
        <dbReference type="EMBL" id="TPX44766.1"/>
    </source>
</evidence>
<organism evidence="3 4">
    <name type="scientific">Synchytrium endobioticum</name>
    <dbReference type="NCBI Taxonomy" id="286115"/>
    <lineage>
        <taxon>Eukaryota</taxon>
        <taxon>Fungi</taxon>
        <taxon>Fungi incertae sedis</taxon>
        <taxon>Chytridiomycota</taxon>
        <taxon>Chytridiomycota incertae sedis</taxon>
        <taxon>Chytridiomycetes</taxon>
        <taxon>Synchytriales</taxon>
        <taxon>Synchytriaceae</taxon>
        <taxon>Synchytrium</taxon>
    </lineage>
</organism>
<dbReference type="InterPro" id="IPR008030">
    <property type="entry name" value="NmrA-like"/>
</dbReference>
<dbReference type="OrthoDB" id="10254221at2759"/>
<keyword evidence="4" id="KW-1185">Reference proteome</keyword>
<dbReference type="Proteomes" id="UP000320475">
    <property type="component" value="Unassembled WGS sequence"/>
</dbReference>
<name>A0A507D039_9FUNG</name>
<protein>
    <recommendedName>
        <fullName evidence="1">NmrA-like domain-containing protein</fullName>
    </recommendedName>
</protein>
<dbReference type="PANTHER" id="PTHR43162">
    <property type="match status" value="1"/>
</dbReference>
<reference evidence="4 5" key="1">
    <citation type="journal article" date="2019" name="Sci. Rep.">
        <title>Comparative genomics of chytrid fungi reveal insights into the obligate biotrophic and pathogenic lifestyle of Synchytrium endobioticum.</title>
        <authorList>
            <person name="van de Vossenberg B.T.L.H."/>
            <person name="Warris S."/>
            <person name="Nguyen H.D.T."/>
            <person name="van Gent-Pelzer M.P.E."/>
            <person name="Joly D.L."/>
            <person name="van de Geest H.C."/>
            <person name="Bonants P.J.M."/>
            <person name="Smith D.S."/>
            <person name="Levesque C.A."/>
            <person name="van der Lee T.A.J."/>
        </authorList>
    </citation>
    <scope>NUCLEOTIDE SEQUENCE [LARGE SCALE GENOMIC DNA]</scope>
    <source>
        <strain evidence="2 5">LEV6574</strain>
        <strain evidence="3 4">MB42</strain>
    </source>
</reference>
<evidence type="ECO:0000259" key="1">
    <source>
        <dbReference type="Pfam" id="PF05368"/>
    </source>
</evidence>
<dbReference type="VEuPathDB" id="FungiDB:SeMB42_g04224"/>
<dbReference type="STRING" id="286115.A0A507D039"/>
<accession>A0A507D039</accession>
<dbReference type="Gene3D" id="3.90.25.10">
    <property type="entry name" value="UDP-galactose 4-epimerase, domain 1"/>
    <property type="match status" value="1"/>
</dbReference>
<dbReference type="AlphaFoldDB" id="A0A507D039"/>
<sequence length="306" mass="33977">MEPATAEKKNRIFVTGASGQLGSALVKELTTSGLFEVVGAIPPSESAKKVHALETCGVQVCECNAEDPKSVLAAIKEKKPKQMAIIGTAEMDQIEHLKHFIDAGKEAGVEYIMLFSTASAEKDATMWGLQFHQIEDYLKKSLPSKNWTIVRSMFHAENFLWYHKQMCEESCLPLPTEKEFAPVSALDVAHAAMCILRNCQPHHGMVYEMTGGEAKNGVGFAQDASKALGHKMEFRKVTMKDAEKMLTEHGMKKDKIQGILSFYEALDAGKVNYVSTDYNKVTGKDPMSYMEFFQMYAPMIGGKKEE</sequence>
<dbReference type="SUPFAM" id="SSF51735">
    <property type="entry name" value="NAD(P)-binding Rossmann-fold domains"/>
    <property type="match status" value="1"/>
</dbReference>
<comment type="caution">
    <text evidence="3">The sequence shown here is derived from an EMBL/GenBank/DDBJ whole genome shotgun (WGS) entry which is preliminary data.</text>
</comment>
<proteinExistence type="predicted"/>
<evidence type="ECO:0000313" key="2">
    <source>
        <dbReference type="EMBL" id="TPX40309.1"/>
    </source>
</evidence>
<feature type="domain" description="NmrA-like" evidence="1">
    <location>
        <begin position="9"/>
        <end position="247"/>
    </location>
</feature>
<dbReference type="InterPro" id="IPR036291">
    <property type="entry name" value="NAD(P)-bd_dom_sf"/>
</dbReference>
<dbReference type="Proteomes" id="UP000317494">
    <property type="component" value="Unassembled WGS sequence"/>
</dbReference>
<evidence type="ECO:0000313" key="5">
    <source>
        <dbReference type="Proteomes" id="UP000320475"/>
    </source>
</evidence>
<evidence type="ECO:0000313" key="4">
    <source>
        <dbReference type="Proteomes" id="UP000317494"/>
    </source>
</evidence>
<dbReference type="Pfam" id="PF05368">
    <property type="entry name" value="NmrA"/>
    <property type="match status" value="1"/>
</dbReference>
<dbReference type="PANTHER" id="PTHR43162:SF1">
    <property type="entry name" value="PRESTALK A DIFFERENTIATION PROTEIN A"/>
    <property type="match status" value="1"/>
</dbReference>
<dbReference type="EMBL" id="QEAM01000398">
    <property type="protein sequence ID" value="TPX40309.1"/>
    <property type="molecule type" value="Genomic_DNA"/>
</dbReference>
<dbReference type="Gene3D" id="3.40.50.720">
    <property type="entry name" value="NAD(P)-binding Rossmann-like Domain"/>
    <property type="match status" value="1"/>
</dbReference>
<gene>
    <name evidence="2" type="ORF">SeLEV6574_g06681</name>
    <name evidence="3" type="ORF">SeMB42_g04224</name>
</gene>